<dbReference type="InterPro" id="IPR025166">
    <property type="entry name" value="Integrase_DNA_bind_dom"/>
</dbReference>
<dbReference type="Gene3D" id="1.10.150.130">
    <property type="match status" value="1"/>
</dbReference>
<evidence type="ECO:0000256" key="3">
    <source>
        <dbReference type="ARBA" id="ARBA00023125"/>
    </source>
</evidence>
<dbReference type="AlphaFoldDB" id="A0A120FHF9"/>
<feature type="domain" description="Tyr recombinase" evidence="6">
    <location>
        <begin position="210"/>
        <end position="391"/>
    </location>
</feature>
<evidence type="ECO:0000259" key="6">
    <source>
        <dbReference type="PROSITE" id="PS51898"/>
    </source>
</evidence>
<dbReference type="EMBL" id="LNCU01000120">
    <property type="protein sequence ID" value="KWV45892.1"/>
    <property type="molecule type" value="Genomic_DNA"/>
</dbReference>
<evidence type="ECO:0000256" key="4">
    <source>
        <dbReference type="ARBA" id="ARBA00023172"/>
    </source>
</evidence>
<dbReference type="Pfam" id="PF00589">
    <property type="entry name" value="Phage_integrase"/>
    <property type="match status" value="1"/>
</dbReference>
<comment type="caution">
    <text evidence="8">The sequence shown here is derived from an EMBL/GenBank/DDBJ whole genome shotgun (WGS) entry which is preliminary data.</text>
</comment>
<keyword evidence="9" id="KW-1185">Reference proteome</keyword>
<evidence type="ECO:0000256" key="1">
    <source>
        <dbReference type="ARBA" id="ARBA00008857"/>
    </source>
</evidence>
<name>A0A120FHF9_9BRAD</name>
<dbReference type="InterPro" id="IPR013762">
    <property type="entry name" value="Integrase-like_cat_sf"/>
</dbReference>
<gene>
    <name evidence="8" type="ORF">AS156_23045</name>
</gene>
<dbReference type="PROSITE" id="PS51898">
    <property type="entry name" value="TYR_RECOMBINASE"/>
    <property type="match status" value="1"/>
</dbReference>
<dbReference type="RefSeq" id="WP_066515062.1">
    <property type="nucleotide sequence ID" value="NZ_LNCU01000120.1"/>
</dbReference>
<evidence type="ECO:0000259" key="7">
    <source>
        <dbReference type="PROSITE" id="PS51900"/>
    </source>
</evidence>
<dbReference type="GO" id="GO:0006310">
    <property type="term" value="P:DNA recombination"/>
    <property type="evidence" value="ECO:0007669"/>
    <property type="project" value="UniProtKB-KW"/>
</dbReference>
<feature type="domain" description="Core-binding (CB)" evidence="7">
    <location>
        <begin position="105"/>
        <end position="186"/>
    </location>
</feature>
<accession>A0A120FHF9</accession>
<evidence type="ECO:0000256" key="5">
    <source>
        <dbReference type="PROSITE-ProRule" id="PRU01248"/>
    </source>
</evidence>
<dbReference type="PANTHER" id="PTHR30629">
    <property type="entry name" value="PROPHAGE INTEGRASE"/>
    <property type="match status" value="1"/>
</dbReference>
<evidence type="ECO:0000313" key="8">
    <source>
        <dbReference type="EMBL" id="KWV45892.1"/>
    </source>
</evidence>
<dbReference type="InterPro" id="IPR053876">
    <property type="entry name" value="Phage_int_M"/>
</dbReference>
<dbReference type="InterPro" id="IPR044068">
    <property type="entry name" value="CB"/>
</dbReference>
<dbReference type="InterPro" id="IPR010998">
    <property type="entry name" value="Integrase_recombinase_N"/>
</dbReference>
<keyword evidence="4" id="KW-0233">DNA recombination</keyword>
<dbReference type="PANTHER" id="PTHR30629:SF2">
    <property type="entry name" value="PROPHAGE INTEGRASE INTS-RELATED"/>
    <property type="match status" value="1"/>
</dbReference>
<protein>
    <submittedName>
        <fullName evidence="8">Integrase</fullName>
    </submittedName>
</protein>
<comment type="similarity">
    <text evidence="1">Belongs to the 'phage' integrase family.</text>
</comment>
<dbReference type="GO" id="GO:0015074">
    <property type="term" value="P:DNA integration"/>
    <property type="evidence" value="ECO:0007669"/>
    <property type="project" value="UniProtKB-KW"/>
</dbReference>
<keyword evidence="2" id="KW-0229">DNA integration</keyword>
<dbReference type="InterPro" id="IPR050808">
    <property type="entry name" value="Phage_Integrase"/>
</dbReference>
<dbReference type="InterPro" id="IPR038488">
    <property type="entry name" value="Integrase_DNA-bd_sf"/>
</dbReference>
<dbReference type="GO" id="GO:0003677">
    <property type="term" value="F:DNA binding"/>
    <property type="evidence" value="ECO:0007669"/>
    <property type="project" value="UniProtKB-UniRule"/>
</dbReference>
<organism evidence="8 9">
    <name type="scientific">Bradyrhizobium macuxiense</name>
    <dbReference type="NCBI Taxonomy" id="1755647"/>
    <lineage>
        <taxon>Bacteria</taxon>
        <taxon>Pseudomonadati</taxon>
        <taxon>Pseudomonadota</taxon>
        <taxon>Alphaproteobacteria</taxon>
        <taxon>Hyphomicrobiales</taxon>
        <taxon>Nitrobacteraceae</taxon>
        <taxon>Bradyrhizobium</taxon>
    </lineage>
</organism>
<evidence type="ECO:0000256" key="2">
    <source>
        <dbReference type="ARBA" id="ARBA00022908"/>
    </source>
</evidence>
<dbReference type="SUPFAM" id="SSF56349">
    <property type="entry name" value="DNA breaking-rejoining enzymes"/>
    <property type="match status" value="1"/>
</dbReference>
<reference evidence="8 9" key="1">
    <citation type="submission" date="2015-11" db="EMBL/GenBank/DDBJ databases">
        <title>Draft Genome Sequence of the Strain BR 10303 (Bradyrhizobium sp.) isolated from nodules of Centrolobium paraense.</title>
        <authorList>
            <person name="Zelli J.E."/>
            <person name="Simoes-Araujo J.L."/>
            <person name="Barauna A.C."/>
            <person name="Silva K."/>
        </authorList>
    </citation>
    <scope>NUCLEOTIDE SEQUENCE [LARGE SCALE GENOMIC DNA]</scope>
    <source>
        <strain evidence="8 9">BR 10303</strain>
    </source>
</reference>
<dbReference type="Pfam" id="PF22022">
    <property type="entry name" value="Phage_int_M"/>
    <property type="match status" value="1"/>
</dbReference>
<dbReference type="Proteomes" id="UP000057737">
    <property type="component" value="Unassembled WGS sequence"/>
</dbReference>
<dbReference type="Gene3D" id="1.10.443.10">
    <property type="entry name" value="Intergrase catalytic core"/>
    <property type="match status" value="1"/>
</dbReference>
<dbReference type="InterPro" id="IPR011010">
    <property type="entry name" value="DNA_brk_join_enz"/>
</dbReference>
<sequence>MAGGKLTDKAVKNAKPGERLAILSDGGGLQLWVTPTGGKLWNYAYRFGGKRKRLAIGPYGKDPAGVPLEAARKRRDEAAGLLRDGVDPATRKRQVKAARAEAQANTFAVVADELLDKKKREGVAVATAGKLEWLIGLAKADLGTLPIVDISAGEILRVLQPLEAAGKFETAKRLRAVIGSVFRYAIATARAGNDPTQALRGAIASPKPQHRAAITDPKAFGGLLRAIEGFTGQPTTKAALQLMALLACRPGELRHATWMEFDLDGCVWEVPAERTKMRRPHRIPLPTQAVEILKALHPVTGHGAAGLLFPGLRSVKRPISENTLNGALRRIGFSQDEATAHGFRSTFSTLANESGKWSVNAIEAALAHIEPNAVRRAYARGDYWDERVKMMQWWADYLDTLRQGGRVVPFKQSATSAS</sequence>
<evidence type="ECO:0000313" key="9">
    <source>
        <dbReference type="Proteomes" id="UP000057737"/>
    </source>
</evidence>
<dbReference type="Pfam" id="PF13356">
    <property type="entry name" value="Arm-DNA-bind_3"/>
    <property type="match status" value="1"/>
</dbReference>
<keyword evidence="3 5" id="KW-0238">DNA-binding</keyword>
<dbReference type="PROSITE" id="PS51900">
    <property type="entry name" value="CB"/>
    <property type="match status" value="1"/>
</dbReference>
<dbReference type="Gene3D" id="3.30.160.390">
    <property type="entry name" value="Integrase, DNA-binding domain"/>
    <property type="match status" value="1"/>
</dbReference>
<proteinExistence type="inferred from homology"/>
<dbReference type="OrthoDB" id="9795573at2"/>
<dbReference type="CDD" id="cd00801">
    <property type="entry name" value="INT_P4_C"/>
    <property type="match status" value="1"/>
</dbReference>
<dbReference type="InterPro" id="IPR002104">
    <property type="entry name" value="Integrase_catalytic"/>
</dbReference>